<dbReference type="Pfam" id="PF01041">
    <property type="entry name" value="DegT_DnrJ_EryC1"/>
    <property type="match status" value="1"/>
</dbReference>
<gene>
    <name evidence="6" type="ORF">Rhe02_62290</name>
</gene>
<dbReference type="SUPFAM" id="SSF53383">
    <property type="entry name" value="PLP-dependent transferases"/>
    <property type="match status" value="1"/>
</dbReference>
<evidence type="ECO:0000256" key="1">
    <source>
        <dbReference type="ARBA" id="ARBA00022898"/>
    </source>
</evidence>
<dbReference type="AlphaFoldDB" id="A0A8J3QDR6"/>
<keyword evidence="1 4" id="KW-0663">Pyridoxal phosphate</keyword>
<keyword evidence="7" id="KW-1185">Reference proteome</keyword>
<dbReference type="EMBL" id="BONY01000045">
    <property type="protein sequence ID" value="GIH08162.1"/>
    <property type="molecule type" value="Genomic_DNA"/>
</dbReference>
<reference evidence="6" key="1">
    <citation type="submission" date="2021-01" db="EMBL/GenBank/DDBJ databases">
        <title>Whole genome shotgun sequence of Rhizocola hellebori NBRC 109834.</title>
        <authorList>
            <person name="Komaki H."/>
            <person name="Tamura T."/>
        </authorList>
    </citation>
    <scope>NUCLEOTIDE SEQUENCE</scope>
    <source>
        <strain evidence="6">NBRC 109834</strain>
    </source>
</reference>
<evidence type="ECO:0000313" key="7">
    <source>
        <dbReference type="Proteomes" id="UP000612899"/>
    </source>
</evidence>
<dbReference type="GO" id="GO:0030170">
    <property type="term" value="F:pyridoxal phosphate binding"/>
    <property type="evidence" value="ECO:0007669"/>
    <property type="project" value="TreeGrafter"/>
</dbReference>
<organism evidence="6 7">
    <name type="scientific">Rhizocola hellebori</name>
    <dbReference type="NCBI Taxonomy" id="1392758"/>
    <lineage>
        <taxon>Bacteria</taxon>
        <taxon>Bacillati</taxon>
        <taxon>Actinomycetota</taxon>
        <taxon>Actinomycetes</taxon>
        <taxon>Micromonosporales</taxon>
        <taxon>Micromonosporaceae</taxon>
        <taxon>Rhizocola</taxon>
    </lineage>
</organism>
<name>A0A8J3QDR6_9ACTN</name>
<evidence type="ECO:0000256" key="2">
    <source>
        <dbReference type="ARBA" id="ARBA00037999"/>
    </source>
</evidence>
<feature type="modified residue" description="N6-(pyridoxal phosphate)lysine" evidence="4">
    <location>
        <position position="191"/>
    </location>
</feature>
<dbReference type="Proteomes" id="UP000612899">
    <property type="component" value="Unassembled WGS sequence"/>
</dbReference>
<accession>A0A8J3QDR6</accession>
<sequence length="374" mass="40425">MSKIPLVDLKASYAKQKEAIDAAMQEVISNTRFINGQEIKDFDAAFAQFCRTKHSIGVGSGTAALHLSLAALGIGPGDEVAVPVHTFIATAEPVSWLGARPRFVDIDPETGNMDPAELKGLMEGVSAILPVHIHGRPVDMEAIAAIAADAGVPVIEDAAQAQGAEIVKTDGTVVRAGGYGIAGCFSFFPGKNLGAFGDAGGITTNDDEFAAKVKMLRDHGRTTKYEHTEIGYAHRLDTLQAAVLNVKLTVLEEGNLRRRELAADYSEKLRGVGDLRLPPATPGQVSVMHHYVVRTHHRDALLAFLKEQQIEAGIHYPIPLHLQPAYAFMGHKEGDFPVGEAYARECLSLPIYPELTDEQLERVAAAVRDFFEKQ</sequence>
<dbReference type="PIRSF" id="PIRSF000390">
    <property type="entry name" value="PLP_StrS"/>
    <property type="match status" value="1"/>
</dbReference>
<dbReference type="PANTHER" id="PTHR30244">
    <property type="entry name" value="TRANSAMINASE"/>
    <property type="match status" value="1"/>
</dbReference>
<dbReference type="GO" id="GO:0008483">
    <property type="term" value="F:transaminase activity"/>
    <property type="evidence" value="ECO:0007669"/>
    <property type="project" value="UniProtKB-KW"/>
</dbReference>
<evidence type="ECO:0000256" key="3">
    <source>
        <dbReference type="PIRSR" id="PIRSR000390-1"/>
    </source>
</evidence>
<dbReference type="Gene3D" id="3.40.640.10">
    <property type="entry name" value="Type I PLP-dependent aspartate aminotransferase-like (Major domain)"/>
    <property type="match status" value="1"/>
</dbReference>
<evidence type="ECO:0000256" key="4">
    <source>
        <dbReference type="PIRSR" id="PIRSR000390-2"/>
    </source>
</evidence>
<feature type="active site" description="Proton acceptor" evidence="3">
    <location>
        <position position="191"/>
    </location>
</feature>
<comment type="similarity">
    <text evidence="2 5">Belongs to the DegT/DnrJ/EryC1 family.</text>
</comment>
<dbReference type="PANTHER" id="PTHR30244:SF36">
    <property type="entry name" value="3-OXO-GLUCOSE-6-PHOSPHATE:GLUTAMATE AMINOTRANSFERASE"/>
    <property type="match status" value="1"/>
</dbReference>
<dbReference type="InterPro" id="IPR015421">
    <property type="entry name" value="PyrdxlP-dep_Trfase_major"/>
</dbReference>
<dbReference type="InterPro" id="IPR000653">
    <property type="entry name" value="DegT/StrS_aminotransferase"/>
</dbReference>
<keyword evidence="6" id="KW-0808">Transferase</keyword>
<comment type="caution">
    <text evidence="6">The sequence shown here is derived from an EMBL/GenBank/DDBJ whole genome shotgun (WGS) entry which is preliminary data.</text>
</comment>
<dbReference type="Gene3D" id="3.90.1150.10">
    <property type="entry name" value="Aspartate Aminotransferase, domain 1"/>
    <property type="match status" value="1"/>
</dbReference>
<proteinExistence type="inferred from homology"/>
<dbReference type="InterPro" id="IPR015424">
    <property type="entry name" value="PyrdxlP-dep_Trfase"/>
</dbReference>
<dbReference type="GO" id="GO:0000271">
    <property type="term" value="P:polysaccharide biosynthetic process"/>
    <property type="evidence" value="ECO:0007669"/>
    <property type="project" value="TreeGrafter"/>
</dbReference>
<dbReference type="RefSeq" id="WP_203911919.1">
    <property type="nucleotide sequence ID" value="NZ_BONY01000045.1"/>
</dbReference>
<evidence type="ECO:0000256" key="5">
    <source>
        <dbReference type="RuleBase" id="RU004508"/>
    </source>
</evidence>
<dbReference type="InterPro" id="IPR015422">
    <property type="entry name" value="PyrdxlP-dep_Trfase_small"/>
</dbReference>
<evidence type="ECO:0000313" key="6">
    <source>
        <dbReference type="EMBL" id="GIH08162.1"/>
    </source>
</evidence>
<keyword evidence="6" id="KW-0032">Aminotransferase</keyword>
<dbReference type="CDD" id="cd00616">
    <property type="entry name" value="AHBA_syn"/>
    <property type="match status" value="1"/>
</dbReference>
<protein>
    <submittedName>
        <fullName evidence="6">Glutamine--scyllo-inositol aminotransferase</fullName>
    </submittedName>
</protein>